<keyword evidence="2" id="KW-1185">Reference proteome</keyword>
<dbReference type="EMBL" id="KZ825395">
    <property type="protein sequence ID" value="RAH41038.1"/>
    <property type="molecule type" value="Genomic_DNA"/>
</dbReference>
<name>A0ACD1FVJ7_9EURO</name>
<protein>
    <submittedName>
        <fullName evidence="1">Amino acid adenylation</fullName>
    </submittedName>
</protein>
<proteinExistence type="predicted"/>
<gene>
    <name evidence="1" type="ORF">BO95DRAFT_507576</name>
</gene>
<evidence type="ECO:0000313" key="2">
    <source>
        <dbReference type="Proteomes" id="UP000249057"/>
    </source>
</evidence>
<evidence type="ECO:0000313" key="1">
    <source>
        <dbReference type="EMBL" id="RAH41038.1"/>
    </source>
</evidence>
<dbReference type="Proteomes" id="UP000249057">
    <property type="component" value="Unassembled WGS sequence"/>
</dbReference>
<sequence length="2368" mass="258317">MPSIILDDADRLRQRWSELVTDVTPSHLPTGLFSKRQTKTPVGKLDVDLNVSLMQACSQEHDVSPLDLVQAAWAAMLRSYSGSDDITYGGIGLQPSNSKQQVTDAALCRIRLESDVSILSIPQQTLKEGLHSADLLLSFPETLQVLASLDPKPCNTAIWLRDSTSKAEISENEIVGGRTFDYVLRIDPSLSTLDLIYHKPTFSQAQAEYIANTFADILHNVCSDPFKPVSTLCHPSKLDTLQIGAWNRILPKGSAVCVDRLIEEAAQRNPNNPAIFSWDGQMTYAQFNQTACRVASYLESVGVRRGQLVPVCFEKSRWTIITMIALWKVGAAWVPLDPRHPPQRIETIVESVKATTVITSEANQALLAGIAPQVITVDAALIESIETSSDVEFESRSRPHDISFVMFTSGSTGKPKGVVHEHASVASSALHHGPAMNINEDTRALQFGAYTFIISTFEIFTTLIFGGCLCIPSDHDRHTDIRPALRSMDANWAIFTPSFARSLKTEDAPTLKTLILAGEAVAQDIIDRWAAVARLINIYGASECSVCMIGPMVTDTPRSCIGRAVGALSWIVDANDHDRLVPIGAAGELIMEGPTLARGYLADPERTQAVYIRDPKWAQQPGITRQFYKTGDLARYGDDGRIHLIGRKDLQVKIRGQRVELTEIEAHMRAINNQVKTAVSMVHPQGKAMLVAFISSQSGFGPEFQHPFHATPTDHADISCIASQMNSELVQRLPPYMIPSAFIPLAYMPLTASGKTDRRMITTFGTGLSLSELAALAGGAAKSTRTMPSTADEKQLQQLWSEILHCSPEEIGVEDNFFHLGGDSIEAMNLVRRCRAEGYQLQVSDIMDNLVLRDMAKVMVPGRPSTELPPARPFELLGDDEESIRSEIQVASGFKDAELIQDAYPCTPLQTGLMALSAKISGSYIARHTLELPANLSVDRFKELWEIVVANNDVLCTRMVETDRYGTVQMVCRDRIQWGHGSDLEEYLQADEAIPMHMGDALTRHAIVESATDKTYFVLTIHHAIYDGLSLEMLFNDLLDALQGSVPPARPQFRDFVQHVVEKNKDEATETYWRNDLAEGDLIAFPTLPSATYQPLANESLIHNLKVHRNAPSDFTTATLIRAAWTLLQARYCDSPDTVFGCTVSGRNASVRGVEDVVGPVIATVPIKAHLEPQQSVNDYLKAVHAHSVEMTPYQNYGLQNIARACDNAPSACSFQTLLVIQPASSVPEASLIQPFSAPRASFSTVALTLECSLSADEGVLVHVHFDNAVLPRGQVERIVQQLEHVLQQLAQEPAGRTLADLELISPRDMSDLLQWNRTIPEATEDCVHNLIAKNTMVNPTAPAVCAWDGNLTYAELDNISSKLAAHLMNAGVGPEVFVPLCFEKSMWTIVAMLATMKAGGAFVPMDASQPSSRMQLVVREVNAHVMLCSEEQLGRCPGLVEKAIAVGPGMAQASMPQMSQTPVAPSNAAYVIFTSGSTGTPKGSVVEHRAFCTGALAHKEGLQMGRRVLQFASYTFDASVLEILSTLVQGGCVCVPSEAERRGNIAEAMTRMNVDWAVLTPSFVSTIDPATVPTLETLCLAGEAMTATHVATWTPYVRLVNGYGPSECCVCSSSNRRVVPGTAPNDIGTAVGGACWVTDRDDHNKLVPVGCIGELLVEGHTLARHYLRNAEKTAAAFIPRPAWLPWSRCDRLYKTGDLVKYSADGSLQFIGRKDTQVKIRGQRVELGEIEYHLCLPAAVSQAIVSYPKKGIYANKLIAALELTATSGDKLAPVAPVTLQEAGFDLPALSQSMSETLPAHMVPVIWIVVEKIPSSSSTKIDRKAVDTWLAQLPADFAPTMGLKRNEPTVSTLRPDEGKALAISSKIASLVSRDDSSSSSSSMPLQGHDFNIASMGIDSVQVISLASFIKQTYGVKVDVSRILDGQMTVRSLAALLDAELAGTAPATVSPASTFDAMKEATALMKSIITRSPVKKTVFVTGVTGFLGTQILRQLCDRPDVGRVIAHVRAATPSEAFIRVKDAAVRAQWWSDYYLTKLDVWAGNLAQPRLGLKAKQWASLTGESPNEGGLVHAIIHAGAAVNWNAGTEVLRAANVDSTAELIKAAVSSPARPRLVYVSGGHRWHPDEDDREIAAEVAHANGYAQTKYLSELLVKQFAARYASQFAIVKPGLILGTPEEGVANTDDFVWRLASAVVDARCYSRDVGESSWMFVTSSTRVAEETIHQAFCPADAMRTVTFMTDGITEREFWDIFHHELQYPLRAVDHATYLDTLQQAIQRDATGHPLWPVMQVFEAIDGRLGGGDVLPDASVVTPSQRQHVKATVRRNVQFLVDAGFIASPTGKKMRYMAEKVFQRSGNVWENVKGMVNGLA</sequence>
<reference evidence="1" key="1">
    <citation type="submission" date="2018-02" db="EMBL/GenBank/DDBJ databases">
        <title>The genomes of Aspergillus section Nigri reveals drivers in fungal speciation.</title>
        <authorList>
            <consortium name="DOE Joint Genome Institute"/>
            <person name="Vesth T.C."/>
            <person name="Nybo J."/>
            <person name="Theobald S."/>
            <person name="Brandl J."/>
            <person name="Frisvad J.C."/>
            <person name="Nielsen K.F."/>
            <person name="Lyhne E.K."/>
            <person name="Kogle M.E."/>
            <person name="Kuo A."/>
            <person name="Riley R."/>
            <person name="Clum A."/>
            <person name="Nolan M."/>
            <person name="Lipzen A."/>
            <person name="Salamov A."/>
            <person name="Henrissat B."/>
            <person name="Wiebenga A."/>
            <person name="De vries R.P."/>
            <person name="Grigoriev I.V."/>
            <person name="Mortensen U.H."/>
            <person name="Andersen M.R."/>
            <person name="Baker S.E."/>
        </authorList>
    </citation>
    <scope>NUCLEOTIDE SEQUENCE</scope>
    <source>
        <strain evidence="1">CBS 621.78</strain>
    </source>
</reference>
<organism evidence="1 2">
    <name type="scientific">Aspergillus brunneoviolaceus CBS 621.78</name>
    <dbReference type="NCBI Taxonomy" id="1450534"/>
    <lineage>
        <taxon>Eukaryota</taxon>
        <taxon>Fungi</taxon>
        <taxon>Dikarya</taxon>
        <taxon>Ascomycota</taxon>
        <taxon>Pezizomycotina</taxon>
        <taxon>Eurotiomycetes</taxon>
        <taxon>Eurotiomycetidae</taxon>
        <taxon>Eurotiales</taxon>
        <taxon>Aspergillaceae</taxon>
        <taxon>Aspergillus</taxon>
        <taxon>Aspergillus subgen. Circumdati</taxon>
    </lineage>
</organism>
<accession>A0ACD1FVJ7</accession>